<comment type="caution">
    <text evidence="3">The sequence shown here is derived from an EMBL/GenBank/DDBJ whole genome shotgun (WGS) entry which is preliminary data.</text>
</comment>
<evidence type="ECO:0000256" key="2">
    <source>
        <dbReference type="SAM" id="Phobius"/>
    </source>
</evidence>
<gene>
    <name evidence="3" type="ORF">Hamer_G001645</name>
</gene>
<feature type="transmembrane region" description="Helical" evidence="2">
    <location>
        <begin position="35"/>
        <end position="54"/>
    </location>
</feature>
<feature type="region of interest" description="Disordered" evidence="1">
    <location>
        <begin position="65"/>
        <end position="88"/>
    </location>
</feature>
<dbReference type="AlphaFoldDB" id="A0A8J5JRH9"/>
<feature type="transmembrane region" description="Helical" evidence="2">
    <location>
        <begin position="12"/>
        <end position="29"/>
    </location>
</feature>
<proteinExistence type="predicted"/>
<organism evidence="3 4">
    <name type="scientific">Homarus americanus</name>
    <name type="common">American lobster</name>
    <dbReference type="NCBI Taxonomy" id="6706"/>
    <lineage>
        <taxon>Eukaryota</taxon>
        <taxon>Metazoa</taxon>
        <taxon>Ecdysozoa</taxon>
        <taxon>Arthropoda</taxon>
        <taxon>Crustacea</taxon>
        <taxon>Multicrustacea</taxon>
        <taxon>Malacostraca</taxon>
        <taxon>Eumalacostraca</taxon>
        <taxon>Eucarida</taxon>
        <taxon>Decapoda</taxon>
        <taxon>Pleocyemata</taxon>
        <taxon>Astacidea</taxon>
        <taxon>Nephropoidea</taxon>
        <taxon>Nephropidae</taxon>
        <taxon>Homarus</taxon>
    </lineage>
</organism>
<evidence type="ECO:0000256" key="1">
    <source>
        <dbReference type="SAM" id="MobiDB-lite"/>
    </source>
</evidence>
<keyword evidence="2" id="KW-1133">Transmembrane helix</keyword>
<reference evidence="3" key="1">
    <citation type="journal article" date="2021" name="Sci. Adv.">
        <title>The American lobster genome reveals insights on longevity, neural, and immune adaptations.</title>
        <authorList>
            <person name="Polinski J.M."/>
            <person name="Zimin A.V."/>
            <person name="Clark K.F."/>
            <person name="Kohn A.B."/>
            <person name="Sadowski N."/>
            <person name="Timp W."/>
            <person name="Ptitsyn A."/>
            <person name="Khanna P."/>
            <person name="Romanova D.Y."/>
            <person name="Williams P."/>
            <person name="Greenwood S.J."/>
            <person name="Moroz L.L."/>
            <person name="Walt D.R."/>
            <person name="Bodnar A.G."/>
        </authorList>
    </citation>
    <scope>NUCLEOTIDE SEQUENCE</scope>
    <source>
        <strain evidence="3">GMGI-L3</strain>
    </source>
</reference>
<name>A0A8J5JRH9_HOMAM</name>
<keyword evidence="2" id="KW-0472">Membrane</keyword>
<evidence type="ECO:0000313" key="3">
    <source>
        <dbReference type="EMBL" id="KAG7160405.1"/>
    </source>
</evidence>
<dbReference type="EMBL" id="JAHLQT010031306">
    <property type="protein sequence ID" value="KAG7160405.1"/>
    <property type="molecule type" value="Genomic_DNA"/>
</dbReference>
<keyword evidence="4" id="KW-1185">Reference proteome</keyword>
<feature type="compositionally biased region" description="Polar residues" evidence="1">
    <location>
        <begin position="65"/>
        <end position="76"/>
    </location>
</feature>
<keyword evidence="2" id="KW-0812">Transmembrane</keyword>
<feature type="compositionally biased region" description="Low complexity" evidence="1">
    <location>
        <begin position="161"/>
        <end position="177"/>
    </location>
</feature>
<accession>A0A8J5JRH9</accession>
<sequence length="221" mass="23836">MFRMERGRIELAVVFLIWMVPTVIAMVLVHVFGVAAVVAMGVFFVIGILVSAFVKSTGKCQNLTESQPVQEQSPQNVEEDCPPSYEVVTSKPPPYSLLYVSDSLPGGSREDVESASSSAHMLPDAQHNKNVEFCHTWTVTDPESSPPSYPEAVNSSFGGIPHTTSNTTPTSTLTSETTPVIYPSTSTLTSYFTSRTTTPSSTTTMTTCPSSTTCVKVHLTD</sequence>
<feature type="region of interest" description="Disordered" evidence="1">
    <location>
        <begin position="156"/>
        <end position="177"/>
    </location>
</feature>
<evidence type="ECO:0000313" key="4">
    <source>
        <dbReference type="Proteomes" id="UP000747542"/>
    </source>
</evidence>
<dbReference type="Proteomes" id="UP000747542">
    <property type="component" value="Unassembled WGS sequence"/>
</dbReference>
<protein>
    <submittedName>
        <fullName evidence="3">Uncharacterized protein</fullName>
    </submittedName>
</protein>